<accession>A0A420VX11</accession>
<reference evidence="1 2" key="1">
    <citation type="submission" date="2018-10" db="EMBL/GenBank/DDBJ databases">
        <title>Sphingobacterium sp. M05W1-28.</title>
        <authorList>
            <person name="Cai H."/>
        </authorList>
    </citation>
    <scope>NUCLEOTIDE SEQUENCE [LARGE SCALE GENOMIC DNA]</scope>
    <source>
        <strain evidence="1 2">M05W1-28</strain>
    </source>
</reference>
<dbReference type="PANTHER" id="PTHR32305:SF15">
    <property type="entry name" value="PROTEIN RHSA-RELATED"/>
    <property type="match status" value="1"/>
</dbReference>
<feature type="non-terminal residue" evidence="1">
    <location>
        <position position="1093"/>
    </location>
</feature>
<dbReference type="InterPro" id="IPR050708">
    <property type="entry name" value="T6SS_VgrG/RHS"/>
</dbReference>
<dbReference type="InterPro" id="IPR022385">
    <property type="entry name" value="Rhs_assc_core"/>
</dbReference>
<dbReference type="Gene3D" id="2.180.10.10">
    <property type="entry name" value="RHS repeat-associated core"/>
    <property type="match status" value="1"/>
</dbReference>
<evidence type="ECO:0000313" key="2">
    <source>
        <dbReference type="Proteomes" id="UP000282423"/>
    </source>
</evidence>
<dbReference type="EMBL" id="RBWS01000011">
    <property type="protein sequence ID" value="RKO70785.1"/>
    <property type="molecule type" value="Genomic_DNA"/>
</dbReference>
<dbReference type="OrthoDB" id="2972467at2"/>
<protein>
    <recommendedName>
        <fullName evidence="3">RHS repeat-associated core domain-containing protein</fullName>
    </recommendedName>
</protein>
<dbReference type="RefSeq" id="WP_147430445.1">
    <property type="nucleotide sequence ID" value="NZ_RBWS01000011.1"/>
</dbReference>
<dbReference type="Proteomes" id="UP000282423">
    <property type="component" value="Unassembled WGS sequence"/>
</dbReference>
<organism evidence="1 2">
    <name type="scientific">Sphingobacterium puteale</name>
    <dbReference type="NCBI Taxonomy" id="2420510"/>
    <lineage>
        <taxon>Bacteria</taxon>
        <taxon>Pseudomonadati</taxon>
        <taxon>Bacteroidota</taxon>
        <taxon>Sphingobacteriia</taxon>
        <taxon>Sphingobacteriales</taxon>
        <taxon>Sphingobacteriaceae</taxon>
        <taxon>Sphingobacterium</taxon>
    </lineage>
</organism>
<sequence length="1093" mass="117836">MKRNQQRTYRWVAKAADHYAIALLCLAGFGAQGQTQIITPDPIVLPATGQSSYILSSGQSLTAKSGQSITLKPGVHLMSGSTAVLQVDSDFKIPLAPNNPQANTDMNWILGRSFNASGQVVSESKVFYDDLGKAVQQQSKNLEFGHVIASEPLYSVYGGAVGSTLSAPINNASFAYKSDFFTSAGGVAYSFRNFGRYLNSVGTKQDKTVTADAVGGTTSGTLGWYYSSSNSWEPYQDVTTHPYTLGTDASNGSGIFSRKAGVGNELRMGKNREAISFSVPVTGELELYESIRSKYFTDAEVGGRTAVDSAVRVMSVSLDADRNVGISVSVDGLPVLSALAGTELTIAKTVSVAANSNAYFPVLASQSVSFSGAASSLVNYVLNEAVTSVSAGAVTLAKGLYELRTTTGAQTASYSLGLGTISMNFYDQLGRLRASIPPEGVKKLLNGGLANYATLASVPYIKTFEYNAQGLLAASTGPDQGRSELKYNTEGKIRFSQNALQKQKGSYSYTNYDSYGRATESGEYLPTGTGIKFENLTAAMLDAGGLPSVTGTQSDVSVIQYDVANATHGVAGYVQDSYFLGGAVSYTAKYSLLINNVKDAAKLVSRSWFNYDGDGNVLWTVSNATGLGNKTMEYVYDEFGRVTKSVYQKNTAAETFVHYYEYDLNGKLKTVYTNTTDNISSRVLHAKYIYALTGGLKRVEYGDKLQGVDYVYTVDGKLKSINNANVVMQNEISINDPGKDGKGNGFARDVFSQNMEYYPNDYLRTGTNILGIQNASAPFKFGGLANGIGWQTQVTPSNTVVDAAGMNIYTYDTKGQLLSNIWGTPDYGTKVFTGTANVNQEKGISYDSHGNLLKLQRTNGAGTTVNNFTYNYQASTNKLSSVTGYASYNYDAVGQLASQVKGTAGMYLDYDVSGKVTSIYSDAAKSVIMLSFAYDEGGNRIMKKDHRTNAVSWYSYNDAGTLMAVFESKNGGALQLLEQPVYGSDRLGMLNRLGGNYSYTLTDHLGNTRAIINRNKLPGGFADVQYNADYYPYGMEARSAGIDSRYGYQGLYAEKDKETGWNSFELRNYDVAIGRWLAVDPMGQYVSPYVGMG</sequence>
<proteinExistence type="predicted"/>
<dbReference type="PANTHER" id="PTHR32305">
    <property type="match status" value="1"/>
</dbReference>
<evidence type="ECO:0008006" key="3">
    <source>
        <dbReference type="Google" id="ProtNLM"/>
    </source>
</evidence>
<comment type="caution">
    <text evidence="1">The sequence shown here is derived from an EMBL/GenBank/DDBJ whole genome shotgun (WGS) entry which is preliminary data.</text>
</comment>
<dbReference type="AlphaFoldDB" id="A0A420VX11"/>
<gene>
    <name evidence="1" type="ORF">D7322_16085</name>
</gene>
<evidence type="ECO:0000313" key="1">
    <source>
        <dbReference type="EMBL" id="RKO70785.1"/>
    </source>
</evidence>
<keyword evidence="2" id="KW-1185">Reference proteome</keyword>
<dbReference type="NCBIfam" id="TIGR03696">
    <property type="entry name" value="Rhs_assc_core"/>
    <property type="match status" value="1"/>
</dbReference>
<name>A0A420VX11_9SPHI</name>